<sequence>MLWRRGGAGKGFGFTLRDGDHGDHDFETHRFYHRAPPECFHPYYGPRDDGDLFCSDNIRALADLVRRQTQGQMLHVMMADGGFDVSGLENIQEVMNKQLLLAQIVSALATLRVGGHFVVKCFDLFTPFSAGLLYLLHRAFDKICLYKPAQSRPANSERYIICDGMRAGVEPLVEHLLEVNTRLEHLKPDWPCGGRKGAAGRGAGEGCLGNLDVLRLVPYEVLTDPTSPFGTYLEESNNRLGALQSRALERLIAYMREKGSRICDHAAARDDCLLAWRLPPEVPPRPPAHPNIESFFVYEVEKGDPLQRHFVADQHAALSAADLQVLGAQSRLRTTSDWIVFEASSDTPPCLVLGADGDGQRGAVCVFEPLVNSWRLIRGMRLPAATLLLAEIVFERLAGYEGPPTECVHVLDAAMICGDDVRRLPYAERRRRIELLVEAIATDPLVEAQRPIDRSDLEPVDPYATAKRQRTNESKAKGSEEQQQQQRPKSRFAPPDGHDGVRVRLKPEYRLHQISEALGTAREREERKGASAWKREFSKSQQKEYYFNARTGQSIWAEHRKARPISFRSSASAMLRWERRSTTLPEAELLRLAQEIPEPPPPRVW</sequence>
<evidence type="ECO:0000256" key="2">
    <source>
        <dbReference type="RuleBase" id="RU368012"/>
    </source>
</evidence>
<dbReference type="InterPro" id="IPR001202">
    <property type="entry name" value="WW_dom"/>
</dbReference>
<dbReference type="InterPro" id="IPR002877">
    <property type="entry name" value="RNA_MeTrfase_FtsJ_dom"/>
</dbReference>
<dbReference type="EMBL" id="JWZX01002907">
    <property type="protein sequence ID" value="KOO25959.1"/>
    <property type="molecule type" value="Genomic_DNA"/>
</dbReference>
<keyword evidence="7" id="KW-1185">Reference proteome</keyword>
<accession>A0A0M0JHC5</accession>
<proteinExistence type="predicted"/>
<evidence type="ECO:0000313" key="7">
    <source>
        <dbReference type="Proteomes" id="UP000037460"/>
    </source>
</evidence>
<name>A0A0M0JHC5_9EUKA</name>
<comment type="function">
    <text evidence="2">S-adenosyl-L-methionine-dependent methyltransferase that mediates RNA cap1 2'-O-ribose methylation to the 5'-cap structure of RNAs. Methylates the ribose of the first nucleotide of a m(7)GpppG-capped mRNA to produce m(7)GpppNmp (cap1).</text>
</comment>
<dbReference type="Proteomes" id="UP000037460">
    <property type="component" value="Unassembled WGS sequence"/>
</dbReference>
<comment type="catalytic activity">
    <reaction evidence="2">
        <text>a 5'-end (N(7)-methyl 5'-triphosphoguanosine)-ribonucleoside in mRNA + S-adenosyl-L-methionine = a 5'-end (N(7)-methyl 5'-triphosphoguanosine)-(2'-O-methyl-ribonucleoside) in mRNA + S-adenosyl-L-homocysteine + H(+)</text>
        <dbReference type="Rhea" id="RHEA:67020"/>
        <dbReference type="Rhea" id="RHEA-COMP:17167"/>
        <dbReference type="Rhea" id="RHEA-COMP:17168"/>
        <dbReference type="ChEBI" id="CHEBI:15378"/>
        <dbReference type="ChEBI" id="CHEBI:57856"/>
        <dbReference type="ChEBI" id="CHEBI:59789"/>
        <dbReference type="ChEBI" id="CHEBI:156461"/>
        <dbReference type="ChEBI" id="CHEBI:167609"/>
        <dbReference type="EC" id="2.1.1.57"/>
    </reaction>
</comment>
<keyword evidence="2" id="KW-0949">S-adenosyl-L-methionine</keyword>
<dbReference type="EC" id="2.1.1.57" evidence="2"/>
<dbReference type="Gene3D" id="3.40.50.12760">
    <property type="match status" value="1"/>
</dbReference>
<protein>
    <recommendedName>
        <fullName evidence="2">Cap-specific mRNA (nucleoside-2'-O-)-methyltransferase 1</fullName>
        <ecNumber evidence="2">2.1.1.57</ecNumber>
    </recommendedName>
    <alternativeName>
        <fullName evidence="2">Cap1 2'O-ribose methyltransferase 1</fullName>
    </alternativeName>
</protein>
<keyword evidence="2 6" id="KW-0808">Transferase</keyword>
<evidence type="ECO:0000256" key="3">
    <source>
        <dbReference type="SAM" id="MobiDB-lite"/>
    </source>
</evidence>
<dbReference type="PANTHER" id="PTHR16121">
    <property type="entry name" value="CAP-SPECIFIC MRNA (NUCLEOSIDE-2'-O-)-METHYLTRANSFERASE 1-RELATED"/>
    <property type="match status" value="1"/>
</dbReference>
<feature type="domain" description="WW" evidence="4">
    <location>
        <begin position="531"/>
        <end position="561"/>
    </location>
</feature>
<evidence type="ECO:0000259" key="5">
    <source>
        <dbReference type="PROSITE" id="PS51613"/>
    </source>
</evidence>
<comment type="caution">
    <text evidence="6">The sequence shown here is derived from an EMBL/GenBank/DDBJ whole genome shotgun (WGS) entry which is preliminary data.</text>
</comment>
<dbReference type="GO" id="GO:0004483">
    <property type="term" value="F:methyltransferase cap1 activity"/>
    <property type="evidence" value="ECO:0007669"/>
    <property type="project" value="UniProtKB-UniRule"/>
</dbReference>
<evidence type="ECO:0000256" key="1">
    <source>
        <dbReference type="ARBA" id="ARBA00022664"/>
    </source>
</evidence>
<feature type="region of interest" description="Disordered" evidence="3">
    <location>
        <begin position="451"/>
        <end position="501"/>
    </location>
</feature>
<dbReference type="InterPro" id="IPR029063">
    <property type="entry name" value="SAM-dependent_MTases_sf"/>
</dbReference>
<dbReference type="InterPro" id="IPR025816">
    <property type="entry name" value="RrmJ-type_MeTrfase"/>
</dbReference>
<comment type="subcellular location">
    <subcellularLocation>
        <location evidence="2">Nucleus</location>
    </subcellularLocation>
</comment>
<dbReference type="GO" id="GO:0005737">
    <property type="term" value="C:cytoplasm"/>
    <property type="evidence" value="ECO:0007669"/>
    <property type="project" value="TreeGrafter"/>
</dbReference>
<keyword evidence="2" id="KW-0539">Nucleus</keyword>
<reference evidence="7" key="1">
    <citation type="journal article" date="2015" name="PLoS Genet.">
        <title>Genome Sequence and Transcriptome Analyses of Chrysochromulina tobin: Metabolic Tools for Enhanced Algal Fitness in the Prominent Order Prymnesiales (Haptophyceae).</title>
        <authorList>
            <person name="Hovde B.T."/>
            <person name="Deodato C.R."/>
            <person name="Hunsperger H.M."/>
            <person name="Ryken S.A."/>
            <person name="Yost W."/>
            <person name="Jha R.K."/>
            <person name="Patterson J."/>
            <person name="Monnat R.J. Jr."/>
            <person name="Barlow S.B."/>
            <person name="Starkenburg S.R."/>
            <person name="Cattolico R.A."/>
        </authorList>
    </citation>
    <scope>NUCLEOTIDE SEQUENCE</scope>
    <source>
        <strain evidence="7">CCMP291</strain>
    </source>
</reference>
<dbReference type="PANTHER" id="PTHR16121:SF0">
    <property type="entry name" value="CAP-SPECIFIC MRNA (NUCLEOSIDE-2'-O-)-METHYLTRANSFERASE 1"/>
    <property type="match status" value="1"/>
</dbReference>
<dbReference type="GO" id="GO:0016556">
    <property type="term" value="P:mRNA modification"/>
    <property type="evidence" value="ECO:0007669"/>
    <property type="project" value="UniProtKB-UniRule"/>
</dbReference>
<keyword evidence="2" id="KW-0506">mRNA capping</keyword>
<keyword evidence="1 2" id="KW-0507">mRNA processing</keyword>
<feature type="compositionally biased region" description="Basic and acidic residues" evidence="3">
    <location>
        <begin position="470"/>
        <end position="480"/>
    </location>
</feature>
<dbReference type="AlphaFoldDB" id="A0A0M0JHC5"/>
<dbReference type="InterPro" id="IPR050851">
    <property type="entry name" value="mRNA_Cap_2O-Ribose_MeTrfase"/>
</dbReference>
<evidence type="ECO:0000313" key="6">
    <source>
        <dbReference type="EMBL" id="KOO25959.1"/>
    </source>
</evidence>
<gene>
    <name evidence="6" type="ORF">Ctob_007538</name>
</gene>
<dbReference type="SUPFAM" id="SSF53335">
    <property type="entry name" value="S-adenosyl-L-methionine-dependent methyltransferases"/>
    <property type="match status" value="1"/>
</dbReference>
<keyword evidence="2 6" id="KW-0489">Methyltransferase</keyword>
<dbReference type="Pfam" id="PF01728">
    <property type="entry name" value="FtsJ"/>
    <property type="match status" value="1"/>
</dbReference>
<dbReference type="GO" id="GO:0006370">
    <property type="term" value="P:7-methylguanosine mRNA capping"/>
    <property type="evidence" value="ECO:0007669"/>
    <property type="project" value="UniProtKB-UniRule"/>
</dbReference>
<dbReference type="OrthoDB" id="10251234at2759"/>
<organism evidence="6 7">
    <name type="scientific">Chrysochromulina tobinii</name>
    <dbReference type="NCBI Taxonomy" id="1460289"/>
    <lineage>
        <taxon>Eukaryota</taxon>
        <taxon>Haptista</taxon>
        <taxon>Haptophyta</taxon>
        <taxon>Prymnesiophyceae</taxon>
        <taxon>Prymnesiales</taxon>
        <taxon>Chrysochromulinaceae</taxon>
        <taxon>Chrysochromulina</taxon>
    </lineage>
</organism>
<evidence type="ECO:0000259" key="4">
    <source>
        <dbReference type="PROSITE" id="PS50020"/>
    </source>
</evidence>
<dbReference type="GO" id="GO:0005634">
    <property type="term" value="C:nucleus"/>
    <property type="evidence" value="ECO:0007669"/>
    <property type="project" value="UniProtKB-SubCell"/>
</dbReference>
<dbReference type="PROSITE" id="PS50020">
    <property type="entry name" value="WW_DOMAIN_2"/>
    <property type="match status" value="1"/>
</dbReference>
<dbReference type="GO" id="GO:0032259">
    <property type="term" value="P:methylation"/>
    <property type="evidence" value="ECO:0007669"/>
    <property type="project" value="UniProtKB-KW"/>
</dbReference>
<feature type="domain" description="RrmJ-type SAM-dependent 2'-O-MTase" evidence="5">
    <location>
        <begin position="1"/>
        <end position="166"/>
    </location>
</feature>
<dbReference type="PROSITE" id="PS51613">
    <property type="entry name" value="SAM_MT_RRMJ"/>
    <property type="match status" value="1"/>
</dbReference>
<dbReference type="GO" id="GO:0003676">
    <property type="term" value="F:nucleic acid binding"/>
    <property type="evidence" value="ECO:0007669"/>
    <property type="project" value="UniProtKB-UniRule"/>
</dbReference>